<dbReference type="AlphaFoldDB" id="B3V5X4"/>
<organism evidence="2">
    <name type="scientific">uncultured marine crenarchaeote AD1000-202-A2</name>
    <dbReference type="NCBI Taxonomy" id="526636"/>
    <lineage>
        <taxon>Archaea</taxon>
        <taxon>Nitrososphaerota</taxon>
        <taxon>Nitrososphaeria</taxon>
        <taxon>Nitrosopumilales</taxon>
        <taxon>environmental samples</taxon>
    </lineage>
</organism>
<feature type="domain" description="Transcription regulator AsnC/Lrp ligand binding" evidence="1">
    <location>
        <begin position="6"/>
        <end position="73"/>
    </location>
</feature>
<dbReference type="InterPro" id="IPR011008">
    <property type="entry name" value="Dimeric_a/b-barrel"/>
</dbReference>
<evidence type="ECO:0000259" key="1">
    <source>
        <dbReference type="Pfam" id="PF01037"/>
    </source>
</evidence>
<sequence length="79" mass="8885">MAEAYVLINCEIGSEEKVIEELKTIDGVKEVHGTFGAYDVLAKVESEQVETLRETITWKIRKIDKIRSTLTLMGIEGQS</sequence>
<name>B3V5X4_9ARCH</name>
<dbReference type="Gene3D" id="3.30.70.920">
    <property type="match status" value="1"/>
</dbReference>
<proteinExistence type="predicted"/>
<reference evidence="2" key="1">
    <citation type="journal article" date="2008" name="ISME J.">
        <title>Hindsight in the relative abundance, metabolic potential and genome dynamics of uncultivated marine archaea from comparative metagenomic analyses of bathypelagic plankton of different oceanic regions.</title>
        <authorList>
            <person name="Martin-Cuadrado A.B."/>
            <person name="Rodriguez-Valera F."/>
            <person name="Moreira D."/>
            <person name="Alba J.C."/>
            <person name="Ivars-Martinez E."/>
            <person name="Henn M.R."/>
            <person name="Talla E."/>
            <person name="Lopez-Garcia P."/>
        </authorList>
    </citation>
    <scope>NUCLEOTIDE SEQUENCE</scope>
</reference>
<dbReference type="EMBL" id="EU686624">
    <property type="protein sequence ID" value="ACF09698.1"/>
    <property type="molecule type" value="Genomic_DNA"/>
</dbReference>
<dbReference type="SUPFAM" id="SSF54909">
    <property type="entry name" value="Dimeric alpha+beta barrel"/>
    <property type="match status" value="1"/>
</dbReference>
<evidence type="ECO:0000313" key="2">
    <source>
        <dbReference type="EMBL" id="ACF09698.1"/>
    </source>
</evidence>
<dbReference type="PANTHER" id="PTHR43413">
    <property type="entry name" value="TRANSCRIPTIONAL REGULATOR, ASNC FAMILY"/>
    <property type="match status" value="1"/>
</dbReference>
<dbReference type="Pfam" id="PF01037">
    <property type="entry name" value="AsnC_trans_reg"/>
    <property type="match status" value="1"/>
</dbReference>
<dbReference type="InterPro" id="IPR050684">
    <property type="entry name" value="HTH-Siroheme_Decarb"/>
</dbReference>
<dbReference type="PANTHER" id="PTHR43413:SF6">
    <property type="entry name" value="REGULATORY PROTEIN ASNC"/>
    <property type="match status" value="1"/>
</dbReference>
<accession>B3V5X4</accession>
<dbReference type="InterPro" id="IPR019887">
    <property type="entry name" value="Tscrpt_reg_AsnC/Lrp_C"/>
</dbReference>
<protein>
    <recommendedName>
        <fullName evidence="1">Transcription regulator AsnC/Lrp ligand binding domain-containing protein</fullName>
    </recommendedName>
</protein>